<evidence type="ECO:0000256" key="7">
    <source>
        <dbReference type="ARBA" id="ARBA00023136"/>
    </source>
</evidence>
<dbReference type="eggNOG" id="ENOG5033MG4">
    <property type="taxonomic scope" value="Bacteria"/>
</dbReference>
<comment type="subcellular location">
    <subcellularLocation>
        <location evidence="1">Cell inner membrane</location>
        <topology evidence="1">Multi-pass membrane protein</topology>
    </subcellularLocation>
</comment>
<name>A0A081C7P9_VECG1</name>
<feature type="transmembrane region" description="Helical" evidence="9">
    <location>
        <begin position="138"/>
        <end position="159"/>
    </location>
</feature>
<dbReference type="STRING" id="1499967.U27_00501"/>
<keyword evidence="6 9" id="KW-1133">Transmembrane helix</keyword>
<evidence type="ECO:0000313" key="11">
    <source>
        <dbReference type="EMBL" id="GAK60604.1"/>
    </source>
</evidence>
<dbReference type="AlphaFoldDB" id="A0A081C7P9"/>
<feature type="domain" description="Tripartite ATP-independent periplasmic transporters DctQ component" evidence="10">
    <location>
        <begin position="35"/>
        <end position="162"/>
    </location>
</feature>
<keyword evidence="5 9" id="KW-0812">Transmembrane</keyword>
<sequence length="175" mass="20747">MKKIMNNLVPYLRLLDRWLVGGMRWICILCFTLLLLLLTGNVFVRYVPIMAFYWFDEVVEWAFAWMVFFGAAALWARDEHFKLDWFPVKVQKYRGGRLVVIGLELVSLAFLLIFAYQALWLTILAKDWTPVFNLSKRFLYVCMPVSGFIMVGYSIRNVIREILAYVKFLHQSENR</sequence>
<organism evidence="11">
    <name type="scientific">Vecturithrix granuli</name>
    <dbReference type="NCBI Taxonomy" id="1499967"/>
    <lineage>
        <taxon>Bacteria</taxon>
        <taxon>Candidatus Moduliflexota</taxon>
        <taxon>Candidatus Vecturitrichia</taxon>
        <taxon>Candidatus Vecturitrichales</taxon>
        <taxon>Candidatus Vecturitrichaceae</taxon>
        <taxon>Candidatus Vecturithrix</taxon>
    </lineage>
</organism>
<gene>
    <name evidence="11" type="ORF">U27_00501</name>
</gene>
<keyword evidence="4" id="KW-0997">Cell inner membrane</keyword>
<feature type="transmembrane region" description="Helical" evidence="9">
    <location>
        <begin position="21"/>
        <end position="46"/>
    </location>
</feature>
<dbReference type="GO" id="GO:0005886">
    <property type="term" value="C:plasma membrane"/>
    <property type="evidence" value="ECO:0007669"/>
    <property type="project" value="UniProtKB-SubCell"/>
</dbReference>
<dbReference type="InterPro" id="IPR007387">
    <property type="entry name" value="TRAP_DctQ"/>
</dbReference>
<evidence type="ECO:0000256" key="2">
    <source>
        <dbReference type="ARBA" id="ARBA00022448"/>
    </source>
</evidence>
<comment type="similarity">
    <text evidence="8">Belongs to the TRAP transporter small permease family.</text>
</comment>
<feature type="transmembrane region" description="Helical" evidence="9">
    <location>
        <begin position="98"/>
        <end position="118"/>
    </location>
</feature>
<dbReference type="HOGENOM" id="CLU_123375_0_0_0"/>
<dbReference type="InterPro" id="IPR055348">
    <property type="entry name" value="DctQ"/>
</dbReference>
<evidence type="ECO:0000256" key="9">
    <source>
        <dbReference type="SAM" id="Phobius"/>
    </source>
</evidence>
<dbReference type="Pfam" id="PF04290">
    <property type="entry name" value="DctQ"/>
    <property type="match status" value="1"/>
</dbReference>
<evidence type="ECO:0000313" key="12">
    <source>
        <dbReference type="Proteomes" id="UP000030661"/>
    </source>
</evidence>
<evidence type="ECO:0000256" key="3">
    <source>
        <dbReference type="ARBA" id="ARBA00022475"/>
    </source>
</evidence>
<evidence type="ECO:0000256" key="5">
    <source>
        <dbReference type="ARBA" id="ARBA00022692"/>
    </source>
</evidence>
<evidence type="ECO:0000256" key="6">
    <source>
        <dbReference type="ARBA" id="ARBA00022989"/>
    </source>
</evidence>
<evidence type="ECO:0000256" key="4">
    <source>
        <dbReference type="ARBA" id="ARBA00022519"/>
    </source>
</evidence>
<keyword evidence="2" id="KW-0813">Transport</keyword>
<protein>
    <submittedName>
        <fullName evidence="11">C4-dicarboxylate transport system permease small protein</fullName>
    </submittedName>
</protein>
<keyword evidence="3" id="KW-1003">Cell membrane</keyword>
<reference evidence="11" key="1">
    <citation type="journal article" date="2015" name="PeerJ">
        <title>First genomic representation of candidate bacterial phylum KSB3 points to enhanced environmental sensing as a trigger of wastewater bulking.</title>
        <authorList>
            <person name="Sekiguchi Y."/>
            <person name="Ohashi A."/>
            <person name="Parks D.H."/>
            <person name="Yamauchi T."/>
            <person name="Tyson G.W."/>
            <person name="Hugenholtz P."/>
        </authorList>
    </citation>
    <scope>NUCLEOTIDE SEQUENCE [LARGE SCALE GENOMIC DNA]</scope>
</reference>
<keyword evidence="12" id="KW-1185">Reference proteome</keyword>
<evidence type="ECO:0000259" key="10">
    <source>
        <dbReference type="Pfam" id="PF04290"/>
    </source>
</evidence>
<dbReference type="EMBL" id="DF820474">
    <property type="protein sequence ID" value="GAK60604.1"/>
    <property type="molecule type" value="Genomic_DNA"/>
</dbReference>
<evidence type="ECO:0000256" key="1">
    <source>
        <dbReference type="ARBA" id="ARBA00004429"/>
    </source>
</evidence>
<dbReference type="Proteomes" id="UP000030661">
    <property type="component" value="Unassembled WGS sequence"/>
</dbReference>
<evidence type="ECO:0000256" key="8">
    <source>
        <dbReference type="ARBA" id="ARBA00038436"/>
    </source>
</evidence>
<accession>A0A081C7P9</accession>
<feature type="transmembrane region" description="Helical" evidence="9">
    <location>
        <begin position="58"/>
        <end position="77"/>
    </location>
</feature>
<keyword evidence="7 9" id="KW-0472">Membrane</keyword>
<dbReference type="PANTHER" id="PTHR35011">
    <property type="entry name" value="2,3-DIKETO-L-GULONATE TRAP TRANSPORTER SMALL PERMEASE PROTEIN YIAM"/>
    <property type="match status" value="1"/>
</dbReference>
<proteinExistence type="inferred from homology"/>